<keyword evidence="1 3" id="KW-0808">Transferase</keyword>
<dbReference type="InterPro" id="IPR013216">
    <property type="entry name" value="Methyltransf_11"/>
</dbReference>
<keyword evidence="4" id="KW-1185">Reference proteome</keyword>
<dbReference type="CDD" id="cd02440">
    <property type="entry name" value="AdoMet_MTases"/>
    <property type="match status" value="1"/>
</dbReference>
<dbReference type="PANTHER" id="PTHR44068">
    <property type="entry name" value="ZGC:194242"/>
    <property type="match status" value="1"/>
</dbReference>
<reference evidence="3" key="1">
    <citation type="journal article" date="2014" name="Genome Announc.">
        <title>Draft Genome Sequences of Three Alkaliphilic Bacillus Strains, Bacillus wakoensis JCM 9140T, Bacillus akibai JCM 9157T, and Bacillus hemicellulosilyticus JCM 9152T.</title>
        <authorList>
            <person name="Yuki M."/>
            <person name="Oshima K."/>
            <person name="Suda W."/>
            <person name="Oshida Y."/>
            <person name="Kitamura K."/>
            <person name="Iida T."/>
            <person name="Hattori M."/>
            <person name="Ohkuma M."/>
        </authorList>
    </citation>
    <scope>NUCLEOTIDE SEQUENCE [LARGE SCALE GENOMIC DNA]</scope>
    <source>
        <strain evidence="3">JCM 9152</strain>
    </source>
</reference>
<dbReference type="SUPFAM" id="SSF53335">
    <property type="entry name" value="S-adenosyl-L-methionine-dependent methyltransferases"/>
    <property type="match status" value="1"/>
</dbReference>
<dbReference type="Gene3D" id="3.40.50.150">
    <property type="entry name" value="Vaccinia Virus protein VP39"/>
    <property type="match status" value="1"/>
</dbReference>
<accession>W4QH02</accession>
<dbReference type="InterPro" id="IPR050447">
    <property type="entry name" value="Erg6_SMT_methyltransf"/>
</dbReference>
<dbReference type="OrthoDB" id="43862at2"/>
<organism evidence="3 4">
    <name type="scientific">Halalkalibacter hemicellulosilyticusJCM 9152</name>
    <dbReference type="NCBI Taxonomy" id="1236971"/>
    <lineage>
        <taxon>Bacteria</taxon>
        <taxon>Bacillati</taxon>
        <taxon>Bacillota</taxon>
        <taxon>Bacilli</taxon>
        <taxon>Bacillales</taxon>
        <taxon>Bacillaceae</taxon>
        <taxon>Halalkalibacter</taxon>
    </lineage>
</organism>
<dbReference type="AlphaFoldDB" id="W4QH02"/>
<keyword evidence="3" id="KW-0489">Methyltransferase</keyword>
<sequence>MNYLDLLKKLSINSAHPGGINSTKRLVGKESISKESSVLEIGCGTGVSASFIYNRSQSHITVIDQDEEMLLSAKARFELKNQPIVAIHASVESMPFRDETFDFVFSESVLAFADKHAISECYRVLNKGGRFIIHEMILTDQITDEELIQLQRFYRFKQFNQKNDWFNILQQSGFTHIEEESIAETQNSGSEFQLTDEIDEATWDILEQHEQLVTKFRSKMNSAIWRCQKE</sequence>
<dbReference type="GO" id="GO:0008757">
    <property type="term" value="F:S-adenosylmethionine-dependent methyltransferase activity"/>
    <property type="evidence" value="ECO:0007669"/>
    <property type="project" value="InterPro"/>
</dbReference>
<dbReference type="RefSeq" id="WP_035343423.1">
    <property type="nucleotide sequence ID" value="NZ_BAUU01000012.1"/>
</dbReference>
<dbReference type="InterPro" id="IPR029063">
    <property type="entry name" value="SAM-dependent_MTases_sf"/>
</dbReference>
<evidence type="ECO:0000256" key="1">
    <source>
        <dbReference type="ARBA" id="ARBA00022679"/>
    </source>
</evidence>
<evidence type="ECO:0000313" key="3">
    <source>
        <dbReference type="EMBL" id="GAE30619.1"/>
    </source>
</evidence>
<dbReference type="Pfam" id="PF08241">
    <property type="entry name" value="Methyltransf_11"/>
    <property type="match status" value="1"/>
</dbReference>
<dbReference type="GO" id="GO:0032259">
    <property type="term" value="P:methylation"/>
    <property type="evidence" value="ECO:0007669"/>
    <property type="project" value="UniProtKB-KW"/>
</dbReference>
<dbReference type="Proteomes" id="UP000018895">
    <property type="component" value="Unassembled WGS sequence"/>
</dbReference>
<dbReference type="PANTHER" id="PTHR44068:SF11">
    <property type="entry name" value="GERANYL DIPHOSPHATE 2-C-METHYLTRANSFERASE"/>
    <property type="match status" value="1"/>
</dbReference>
<feature type="domain" description="Methyltransferase type 11" evidence="2">
    <location>
        <begin position="39"/>
        <end position="133"/>
    </location>
</feature>
<comment type="caution">
    <text evidence="3">The sequence shown here is derived from an EMBL/GenBank/DDBJ whole genome shotgun (WGS) entry which is preliminary data.</text>
</comment>
<dbReference type="EMBL" id="BAUU01000012">
    <property type="protein sequence ID" value="GAE30619.1"/>
    <property type="molecule type" value="Genomic_DNA"/>
</dbReference>
<name>W4QH02_9BACI</name>
<evidence type="ECO:0000259" key="2">
    <source>
        <dbReference type="Pfam" id="PF08241"/>
    </source>
</evidence>
<protein>
    <submittedName>
        <fullName evidence="3">SAM-dependent methyltransferases</fullName>
    </submittedName>
</protein>
<dbReference type="STRING" id="1236971.JCM9152_2032"/>
<evidence type="ECO:0000313" key="4">
    <source>
        <dbReference type="Proteomes" id="UP000018895"/>
    </source>
</evidence>
<proteinExistence type="predicted"/>
<gene>
    <name evidence="3" type="ORF">JCM9152_2032</name>
</gene>